<sequence>LECLCMWYSCVALNFLCEACDSQTAADKVDYEIAICQFERETIDGKHHSLHSPVRLSPSSLGLGRKLDRRLGLVSMALAFSCLNIFSSLNGTESPELYFCLNSLLIVWMEELLAYP</sequence>
<keyword evidence="1" id="KW-0732">Signal</keyword>
<keyword evidence="3" id="KW-1185">Reference proteome</keyword>
<evidence type="ECO:0000313" key="3">
    <source>
        <dbReference type="Proteomes" id="UP000824469"/>
    </source>
</evidence>
<evidence type="ECO:0000313" key="2">
    <source>
        <dbReference type="EMBL" id="KAH9328953.1"/>
    </source>
</evidence>
<feature type="non-terminal residue" evidence="2">
    <location>
        <position position="1"/>
    </location>
</feature>
<proteinExistence type="predicted"/>
<feature type="non-terminal residue" evidence="2">
    <location>
        <position position="116"/>
    </location>
</feature>
<evidence type="ECO:0000256" key="1">
    <source>
        <dbReference type="SAM" id="SignalP"/>
    </source>
</evidence>
<dbReference type="Proteomes" id="UP000824469">
    <property type="component" value="Unassembled WGS sequence"/>
</dbReference>
<feature type="chain" id="PRO_5041398557" evidence="1">
    <location>
        <begin position="23"/>
        <end position="116"/>
    </location>
</feature>
<organism evidence="2 3">
    <name type="scientific">Taxus chinensis</name>
    <name type="common">Chinese yew</name>
    <name type="synonym">Taxus wallichiana var. chinensis</name>
    <dbReference type="NCBI Taxonomy" id="29808"/>
    <lineage>
        <taxon>Eukaryota</taxon>
        <taxon>Viridiplantae</taxon>
        <taxon>Streptophyta</taxon>
        <taxon>Embryophyta</taxon>
        <taxon>Tracheophyta</taxon>
        <taxon>Spermatophyta</taxon>
        <taxon>Pinopsida</taxon>
        <taxon>Pinidae</taxon>
        <taxon>Conifers II</taxon>
        <taxon>Cupressales</taxon>
        <taxon>Taxaceae</taxon>
        <taxon>Taxus</taxon>
    </lineage>
</organism>
<gene>
    <name evidence="2" type="ORF">KI387_001061</name>
</gene>
<dbReference type="EMBL" id="JAHRHJ020000001">
    <property type="protein sequence ID" value="KAH9328953.1"/>
    <property type="molecule type" value="Genomic_DNA"/>
</dbReference>
<protein>
    <submittedName>
        <fullName evidence="2">Uncharacterized protein</fullName>
    </submittedName>
</protein>
<comment type="caution">
    <text evidence="2">The sequence shown here is derived from an EMBL/GenBank/DDBJ whole genome shotgun (WGS) entry which is preliminary data.</text>
</comment>
<feature type="signal peptide" evidence="1">
    <location>
        <begin position="1"/>
        <end position="22"/>
    </location>
</feature>
<accession>A0AA38LL39</accession>
<name>A0AA38LL39_TAXCH</name>
<dbReference type="AlphaFoldDB" id="A0AA38LL39"/>
<reference evidence="2 3" key="1">
    <citation type="journal article" date="2021" name="Nat. Plants">
        <title>The Taxus genome provides insights into paclitaxel biosynthesis.</title>
        <authorList>
            <person name="Xiong X."/>
            <person name="Gou J."/>
            <person name="Liao Q."/>
            <person name="Li Y."/>
            <person name="Zhou Q."/>
            <person name="Bi G."/>
            <person name="Li C."/>
            <person name="Du R."/>
            <person name="Wang X."/>
            <person name="Sun T."/>
            <person name="Guo L."/>
            <person name="Liang H."/>
            <person name="Lu P."/>
            <person name="Wu Y."/>
            <person name="Zhang Z."/>
            <person name="Ro D.K."/>
            <person name="Shang Y."/>
            <person name="Huang S."/>
            <person name="Yan J."/>
        </authorList>
    </citation>
    <scope>NUCLEOTIDE SEQUENCE [LARGE SCALE GENOMIC DNA]</scope>
    <source>
        <strain evidence="2">Ta-2019</strain>
    </source>
</reference>